<feature type="active site" description="Charge relay system" evidence="14">
    <location>
        <position position="268"/>
    </location>
</feature>
<protein>
    <recommendedName>
        <fullName evidence="5">Probable periplasmic serine endoprotease DegP-like</fullName>
        <ecNumber evidence="4">3.4.21.107</ecNumber>
    </recommendedName>
    <alternativeName>
        <fullName evidence="13">Protease Do</fullName>
    </alternativeName>
</protein>
<dbReference type="InterPro" id="IPR001940">
    <property type="entry name" value="Peptidase_S1C"/>
</dbReference>
<feature type="region of interest" description="Disordered" evidence="16">
    <location>
        <begin position="98"/>
        <end position="119"/>
    </location>
</feature>
<comment type="catalytic activity">
    <reaction evidence="1">
        <text>Acts on substrates that are at least partially unfolded. The cleavage site P1 residue is normally between a pair of hydrophobic residues, such as Val-|-Val.</text>
        <dbReference type="EC" id="3.4.21.107"/>
    </reaction>
</comment>
<dbReference type="SUPFAM" id="SSF50494">
    <property type="entry name" value="Trypsin-like serine proteases"/>
    <property type="match status" value="1"/>
</dbReference>
<keyword evidence="17" id="KW-0812">Transmembrane</keyword>
<evidence type="ECO:0000256" key="15">
    <source>
        <dbReference type="PIRSR" id="PIRSR611782-2"/>
    </source>
</evidence>
<evidence type="ECO:0000256" key="7">
    <source>
        <dbReference type="ARBA" id="ARBA00022729"/>
    </source>
</evidence>
<dbReference type="Pfam" id="PF13180">
    <property type="entry name" value="PDZ_2"/>
    <property type="match status" value="1"/>
</dbReference>
<evidence type="ECO:0000256" key="3">
    <source>
        <dbReference type="ARBA" id="ARBA00010541"/>
    </source>
</evidence>
<dbReference type="PROSITE" id="PS50106">
    <property type="entry name" value="PDZ"/>
    <property type="match status" value="2"/>
</dbReference>
<dbReference type="NCBIfam" id="TIGR02037">
    <property type="entry name" value="degP_htrA_DO"/>
    <property type="match status" value="1"/>
</dbReference>
<dbReference type="PANTHER" id="PTHR22939:SF130">
    <property type="entry name" value="PERIPLASMIC SERINE ENDOPROTEASE DEGP-LIKE-RELATED"/>
    <property type="match status" value="1"/>
</dbReference>
<feature type="binding site" evidence="15">
    <location>
        <position position="195"/>
    </location>
    <ligand>
        <name>substrate</name>
    </ligand>
</feature>
<evidence type="ECO:0000256" key="4">
    <source>
        <dbReference type="ARBA" id="ARBA00013035"/>
    </source>
</evidence>
<feature type="binding site" evidence="15">
    <location>
        <begin position="266"/>
        <end position="268"/>
    </location>
    <ligand>
        <name>substrate</name>
    </ligand>
</feature>
<dbReference type="GO" id="GO:0042597">
    <property type="term" value="C:periplasmic space"/>
    <property type="evidence" value="ECO:0007669"/>
    <property type="project" value="UniProtKB-SubCell"/>
</dbReference>
<dbReference type="InterPro" id="IPR041489">
    <property type="entry name" value="PDZ_6"/>
</dbReference>
<keyword evidence="17" id="KW-0472">Membrane</keyword>
<keyword evidence="7" id="KW-0732">Signal</keyword>
<dbReference type="CDD" id="cd10839">
    <property type="entry name" value="cpPDZ1_DegP-like"/>
    <property type="match status" value="1"/>
</dbReference>
<evidence type="ECO:0000256" key="2">
    <source>
        <dbReference type="ARBA" id="ARBA00004418"/>
    </source>
</evidence>
<dbReference type="GO" id="GO:0004252">
    <property type="term" value="F:serine-type endopeptidase activity"/>
    <property type="evidence" value="ECO:0007669"/>
    <property type="project" value="InterPro"/>
</dbReference>
<evidence type="ECO:0000256" key="9">
    <source>
        <dbReference type="ARBA" id="ARBA00022764"/>
    </source>
</evidence>
<dbReference type="Pfam" id="PF17820">
    <property type="entry name" value="PDZ_6"/>
    <property type="match status" value="1"/>
</dbReference>
<dbReference type="RefSeq" id="WP_072816157.1">
    <property type="nucleotide sequence ID" value="NZ_LT670849.1"/>
</dbReference>
<evidence type="ECO:0000313" key="20">
    <source>
        <dbReference type="Proteomes" id="UP000184096"/>
    </source>
</evidence>
<feature type="domain" description="PDZ" evidence="18">
    <location>
        <begin position="307"/>
        <end position="378"/>
    </location>
</feature>
<evidence type="ECO:0000256" key="12">
    <source>
        <dbReference type="ARBA" id="ARBA00023016"/>
    </source>
</evidence>
<evidence type="ECO:0000256" key="1">
    <source>
        <dbReference type="ARBA" id="ARBA00001772"/>
    </source>
</evidence>
<accession>A0A1M7SV67</accession>
<dbReference type="GO" id="GO:0006508">
    <property type="term" value="P:proteolysis"/>
    <property type="evidence" value="ECO:0007669"/>
    <property type="project" value="UniProtKB-KW"/>
</dbReference>
<dbReference type="InterPro" id="IPR011782">
    <property type="entry name" value="Pept_S1C_Do"/>
</dbReference>
<dbReference type="InterPro" id="IPR001478">
    <property type="entry name" value="PDZ"/>
</dbReference>
<dbReference type="InterPro" id="IPR036034">
    <property type="entry name" value="PDZ_sf"/>
</dbReference>
<dbReference type="Proteomes" id="UP000184096">
    <property type="component" value="Chromosome I"/>
</dbReference>
<feature type="active site" description="Charge relay system" evidence="14">
    <location>
        <position position="165"/>
    </location>
</feature>
<evidence type="ECO:0000256" key="6">
    <source>
        <dbReference type="ARBA" id="ARBA00022670"/>
    </source>
</evidence>
<dbReference type="Gene3D" id="2.30.42.10">
    <property type="match status" value="2"/>
</dbReference>
<evidence type="ECO:0000256" key="8">
    <source>
        <dbReference type="ARBA" id="ARBA00022737"/>
    </source>
</evidence>
<evidence type="ECO:0000259" key="18">
    <source>
        <dbReference type="PROSITE" id="PS50106"/>
    </source>
</evidence>
<keyword evidence="8" id="KW-0677">Repeat</keyword>
<feature type="domain" description="PDZ" evidence="18">
    <location>
        <begin position="422"/>
        <end position="518"/>
    </location>
</feature>
<proteinExistence type="inferred from homology"/>
<feature type="transmembrane region" description="Helical" evidence="17">
    <location>
        <begin position="27"/>
        <end position="45"/>
    </location>
</feature>
<dbReference type="InterPro" id="IPR009003">
    <property type="entry name" value="Peptidase_S1_PA"/>
</dbReference>
<evidence type="ECO:0000256" key="16">
    <source>
        <dbReference type="SAM" id="MobiDB-lite"/>
    </source>
</evidence>
<keyword evidence="20" id="KW-1185">Reference proteome</keyword>
<evidence type="ECO:0000256" key="11">
    <source>
        <dbReference type="ARBA" id="ARBA00022825"/>
    </source>
</evidence>
<keyword evidence="9" id="KW-0574">Periplasm</keyword>
<gene>
    <name evidence="19" type="ORF">SAMN05444170_0266</name>
</gene>
<dbReference type="AlphaFoldDB" id="A0A1M7SV67"/>
<sequence length="531" mass="54452">MTDRPTDLSSLPSYRAPRRSLLSARKFALMASVVAGLGIAAYGFGPSAGPVDIFTTSAHAQVNNEVRKVAQPIGFADIVERVKPSVISVKVNINEKVAKNDNGDNSENGDSPFQPGSPMERFFRRFGGGDLPPGLRAIPRGRGMVTGQGSGFFISADGFAVTNNHVVDGADKVEVTTDDGKTFSAKVIGTDARTDLALIKVEGGSNFPFAKLSDGKPRIGDWVLAVGNPFGLGGTVTAGIVSASGRDIGNGPYDDFIQIDAPVNKGNSGGPAFNTEGEVMGVNTAIYSPSGGSVGIAFSIPASTVKSVVAQLKDKGSVSRGWIGVQIQPVTPDIADSLGMKKAEGALVAEPQANGPAAKAGIESGDVITAVNGESVKDARELARTIGGLSPGSAVKLNVLHKGQDKVINLSLGQLPNTLEAKADIDNSDKGSANRGTDVPKLGLTLAPANSVAGAGKEGVVVTDVDPKSAAAERGFKEGDVILEVAGKSVTNVGDVREAITAARNDNKNSVLMRVKSGGSSRFVAIPLAKG</sequence>
<evidence type="ECO:0000256" key="17">
    <source>
        <dbReference type="SAM" id="Phobius"/>
    </source>
</evidence>
<keyword evidence="11" id="KW-0720">Serine protease</keyword>
<keyword evidence="17" id="KW-1133">Transmembrane helix</keyword>
<name>A0A1M7SV67_9BRAD</name>
<feature type="binding site" evidence="15">
    <location>
        <position position="165"/>
    </location>
    <ligand>
        <name>substrate</name>
    </ligand>
</feature>
<evidence type="ECO:0000256" key="10">
    <source>
        <dbReference type="ARBA" id="ARBA00022801"/>
    </source>
</evidence>
<evidence type="ECO:0000256" key="13">
    <source>
        <dbReference type="ARBA" id="ARBA00032850"/>
    </source>
</evidence>
<evidence type="ECO:0000256" key="14">
    <source>
        <dbReference type="PIRSR" id="PIRSR611782-1"/>
    </source>
</evidence>
<dbReference type="PRINTS" id="PR00834">
    <property type="entry name" value="PROTEASES2C"/>
</dbReference>
<dbReference type="EMBL" id="LT670849">
    <property type="protein sequence ID" value="SHN62276.1"/>
    <property type="molecule type" value="Genomic_DNA"/>
</dbReference>
<dbReference type="Gene3D" id="2.40.10.120">
    <property type="match status" value="1"/>
</dbReference>
<dbReference type="SUPFAM" id="SSF50156">
    <property type="entry name" value="PDZ domain-like"/>
    <property type="match status" value="2"/>
</dbReference>
<keyword evidence="12" id="KW-0346">Stress response</keyword>
<dbReference type="OrthoDB" id="7358927at2"/>
<comment type="subcellular location">
    <subcellularLocation>
        <location evidence="2">Periplasm</location>
    </subcellularLocation>
</comment>
<feature type="active site" description="Charge relay system" evidence="14">
    <location>
        <position position="195"/>
    </location>
</feature>
<evidence type="ECO:0000256" key="5">
    <source>
        <dbReference type="ARBA" id="ARBA00013958"/>
    </source>
</evidence>
<dbReference type="SMART" id="SM00228">
    <property type="entry name" value="PDZ"/>
    <property type="match status" value="2"/>
</dbReference>
<keyword evidence="10" id="KW-0378">Hydrolase</keyword>
<organism evidence="19 20">
    <name type="scientific">Bradyrhizobium erythrophlei</name>
    <dbReference type="NCBI Taxonomy" id="1437360"/>
    <lineage>
        <taxon>Bacteria</taxon>
        <taxon>Pseudomonadati</taxon>
        <taxon>Pseudomonadota</taxon>
        <taxon>Alphaproteobacteria</taxon>
        <taxon>Hyphomicrobiales</taxon>
        <taxon>Nitrobacteraceae</taxon>
        <taxon>Bradyrhizobium</taxon>
    </lineage>
</organism>
<dbReference type="PANTHER" id="PTHR22939">
    <property type="entry name" value="SERINE PROTEASE FAMILY S1C HTRA-RELATED"/>
    <property type="match status" value="1"/>
</dbReference>
<evidence type="ECO:0000313" key="19">
    <source>
        <dbReference type="EMBL" id="SHN62276.1"/>
    </source>
</evidence>
<comment type="similarity">
    <text evidence="3">Belongs to the peptidase S1C family.</text>
</comment>
<reference evidence="20" key="1">
    <citation type="submission" date="2016-11" db="EMBL/GenBank/DDBJ databases">
        <authorList>
            <person name="Varghese N."/>
            <person name="Submissions S."/>
        </authorList>
    </citation>
    <scope>NUCLEOTIDE SEQUENCE [LARGE SCALE GENOMIC DNA]</scope>
    <source>
        <strain evidence="20">GAS401</strain>
    </source>
</reference>
<keyword evidence="6 19" id="KW-0645">Protease</keyword>
<dbReference type="Pfam" id="PF13365">
    <property type="entry name" value="Trypsin_2"/>
    <property type="match status" value="1"/>
</dbReference>
<dbReference type="EC" id="3.4.21.107" evidence="4"/>